<reference evidence="1" key="2">
    <citation type="submission" date="2020-11" db="EMBL/GenBank/DDBJ databases">
        <authorList>
            <person name="McCartney M.A."/>
            <person name="Auch B."/>
            <person name="Kono T."/>
            <person name="Mallez S."/>
            <person name="Becker A."/>
            <person name="Gohl D.M."/>
            <person name="Silverstein K.A.T."/>
            <person name="Koren S."/>
            <person name="Bechman K.B."/>
            <person name="Herman A."/>
            <person name="Abrahante J.E."/>
            <person name="Garbe J."/>
        </authorList>
    </citation>
    <scope>NUCLEOTIDE SEQUENCE</scope>
    <source>
        <strain evidence="1">Duluth1</strain>
        <tissue evidence="1">Whole animal</tissue>
    </source>
</reference>
<name>A0A9D4LY51_DREPO</name>
<dbReference type="Proteomes" id="UP000828390">
    <property type="component" value="Unassembled WGS sequence"/>
</dbReference>
<gene>
    <name evidence="1" type="ORF">DPMN_029206</name>
</gene>
<dbReference type="AlphaFoldDB" id="A0A9D4LY51"/>
<evidence type="ECO:0000313" key="1">
    <source>
        <dbReference type="EMBL" id="KAH3866151.1"/>
    </source>
</evidence>
<accession>A0A9D4LY51</accession>
<protein>
    <submittedName>
        <fullName evidence="1">Uncharacterized protein</fullName>
    </submittedName>
</protein>
<organism evidence="1 2">
    <name type="scientific">Dreissena polymorpha</name>
    <name type="common">Zebra mussel</name>
    <name type="synonym">Mytilus polymorpha</name>
    <dbReference type="NCBI Taxonomy" id="45954"/>
    <lineage>
        <taxon>Eukaryota</taxon>
        <taxon>Metazoa</taxon>
        <taxon>Spiralia</taxon>
        <taxon>Lophotrochozoa</taxon>
        <taxon>Mollusca</taxon>
        <taxon>Bivalvia</taxon>
        <taxon>Autobranchia</taxon>
        <taxon>Heteroconchia</taxon>
        <taxon>Euheterodonta</taxon>
        <taxon>Imparidentia</taxon>
        <taxon>Neoheterodontei</taxon>
        <taxon>Myida</taxon>
        <taxon>Dreissenoidea</taxon>
        <taxon>Dreissenidae</taxon>
        <taxon>Dreissena</taxon>
    </lineage>
</organism>
<keyword evidence="2" id="KW-1185">Reference proteome</keyword>
<comment type="caution">
    <text evidence="1">The sequence shown here is derived from an EMBL/GenBank/DDBJ whole genome shotgun (WGS) entry which is preliminary data.</text>
</comment>
<reference evidence="1" key="1">
    <citation type="journal article" date="2019" name="bioRxiv">
        <title>The Genome of the Zebra Mussel, Dreissena polymorpha: A Resource for Invasive Species Research.</title>
        <authorList>
            <person name="McCartney M.A."/>
            <person name="Auch B."/>
            <person name="Kono T."/>
            <person name="Mallez S."/>
            <person name="Zhang Y."/>
            <person name="Obille A."/>
            <person name="Becker A."/>
            <person name="Abrahante J.E."/>
            <person name="Garbe J."/>
            <person name="Badalamenti J.P."/>
            <person name="Herman A."/>
            <person name="Mangelson H."/>
            <person name="Liachko I."/>
            <person name="Sullivan S."/>
            <person name="Sone E.D."/>
            <person name="Koren S."/>
            <person name="Silverstein K.A.T."/>
            <person name="Beckman K.B."/>
            <person name="Gohl D.M."/>
        </authorList>
    </citation>
    <scope>NUCLEOTIDE SEQUENCE</scope>
    <source>
        <strain evidence="1">Duluth1</strain>
        <tissue evidence="1">Whole animal</tissue>
    </source>
</reference>
<sequence length="55" mass="6330">MLDSKACHSTNNYVAETVDHRPNYDQRSMPYMSTPVFEQDGLSPSRDLYISGLYQ</sequence>
<evidence type="ECO:0000313" key="2">
    <source>
        <dbReference type="Proteomes" id="UP000828390"/>
    </source>
</evidence>
<proteinExistence type="predicted"/>
<dbReference type="EMBL" id="JAIWYP010000002">
    <property type="protein sequence ID" value="KAH3866151.1"/>
    <property type="molecule type" value="Genomic_DNA"/>
</dbReference>